<gene>
    <name evidence="2" type="ORF">JOF56_000987</name>
</gene>
<feature type="compositionally biased region" description="Pro residues" evidence="1">
    <location>
        <begin position="104"/>
        <end position="115"/>
    </location>
</feature>
<reference evidence="2 3" key="1">
    <citation type="submission" date="2021-03" db="EMBL/GenBank/DDBJ databases">
        <title>Sequencing the genomes of 1000 actinobacteria strains.</title>
        <authorList>
            <person name="Klenk H.-P."/>
        </authorList>
    </citation>
    <scope>NUCLEOTIDE SEQUENCE [LARGE SCALE GENOMIC DNA]</scope>
    <source>
        <strain evidence="2 3">DSM 46670</strain>
    </source>
</reference>
<dbReference type="Proteomes" id="UP001519332">
    <property type="component" value="Unassembled WGS sequence"/>
</dbReference>
<dbReference type="SUPFAM" id="SSF82607">
    <property type="entry name" value="YbaB-like"/>
    <property type="match status" value="1"/>
</dbReference>
<dbReference type="EMBL" id="JAGINW010000001">
    <property type="protein sequence ID" value="MBP2320602.1"/>
    <property type="molecule type" value="Genomic_DNA"/>
</dbReference>
<dbReference type="InterPro" id="IPR036894">
    <property type="entry name" value="YbaB-like_sf"/>
</dbReference>
<sequence length="139" mass="14804">MPGAEWEQQVEATAAGYRRMAERIEQILVTEASTDGAVRVTVSASGLLTDLQLADRELAAQVLACIRKAQARIPDLMRTAMVETVGTQDPNTHLVLAAAAERFPPLPSSAPPPPRADMVTGAEGDWDERAVLEDIGGPS</sequence>
<evidence type="ECO:0000313" key="3">
    <source>
        <dbReference type="Proteomes" id="UP001519332"/>
    </source>
</evidence>
<dbReference type="GO" id="GO:0003677">
    <property type="term" value="F:DNA binding"/>
    <property type="evidence" value="ECO:0007669"/>
    <property type="project" value="UniProtKB-KW"/>
</dbReference>
<dbReference type="RefSeq" id="WP_209634965.1">
    <property type="nucleotide sequence ID" value="NZ_JAGINW010000001.1"/>
</dbReference>
<feature type="region of interest" description="Disordered" evidence="1">
    <location>
        <begin position="103"/>
        <end position="122"/>
    </location>
</feature>
<dbReference type="Pfam" id="PF02575">
    <property type="entry name" value="YbaB_DNA_bd"/>
    <property type="match status" value="1"/>
</dbReference>
<comment type="caution">
    <text evidence="2">The sequence shown here is derived from an EMBL/GenBank/DDBJ whole genome shotgun (WGS) entry which is preliminary data.</text>
</comment>
<name>A0ABS4T861_9PSEU</name>
<evidence type="ECO:0000256" key="1">
    <source>
        <dbReference type="SAM" id="MobiDB-lite"/>
    </source>
</evidence>
<keyword evidence="2" id="KW-0238">DNA-binding</keyword>
<evidence type="ECO:0000313" key="2">
    <source>
        <dbReference type="EMBL" id="MBP2320602.1"/>
    </source>
</evidence>
<organism evidence="2 3">
    <name type="scientific">Kibdelosporangium banguiense</name>
    <dbReference type="NCBI Taxonomy" id="1365924"/>
    <lineage>
        <taxon>Bacteria</taxon>
        <taxon>Bacillati</taxon>
        <taxon>Actinomycetota</taxon>
        <taxon>Actinomycetes</taxon>
        <taxon>Pseudonocardiales</taxon>
        <taxon>Pseudonocardiaceae</taxon>
        <taxon>Kibdelosporangium</taxon>
    </lineage>
</organism>
<proteinExistence type="predicted"/>
<accession>A0ABS4T861</accession>
<keyword evidence="3" id="KW-1185">Reference proteome</keyword>
<dbReference type="Gene3D" id="3.30.1310.10">
    <property type="entry name" value="Nucleoid-associated protein YbaB-like domain"/>
    <property type="match status" value="1"/>
</dbReference>
<protein>
    <submittedName>
        <fullName evidence="2">DNA-binding protein YbaB</fullName>
    </submittedName>
</protein>
<dbReference type="InterPro" id="IPR004401">
    <property type="entry name" value="YbaB/EbfC"/>
</dbReference>